<dbReference type="GO" id="GO:1900376">
    <property type="term" value="P:regulation of secondary metabolite biosynthetic process"/>
    <property type="evidence" value="ECO:0007669"/>
    <property type="project" value="TreeGrafter"/>
</dbReference>
<dbReference type="KEGG" id="rbu:PG1C_12850"/>
<proteinExistence type="predicted"/>
<dbReference type="InterPro" id="IPR002481">
    <property type="entry name" value="FUR"/>
</dbReference>
<accession>A0A0C5JP58</accession>
<dbReference type="RefSeq" id="WP_202635173.1">
    <property type="nucleotide sequence ID" value="NZ_CP010554.1"/>
</dbReference>
<reference evidence="2 3" key="1">
    <citation type="journal article" date="2015" name="Genome Announc.">
        <title>Complete Genome Sequence of a Novel Bacterium within the Family Rhodocyclaceae That Degrades Polycyclic Aromatic Hydrocarbons.</title>
        <authorList>
            <person name="Singleton D.R."/>
            <person name="Dickey A.N."/>
            <person name="Scholl E.H."/>
            <person name="Wright F.A."/>
            <person name="Aitken M.D."/>
        </authorList>
    </citation>
    <scope>NUCLEOTIDE SEQUENCE [LARGE SCALE GENOMIC DNA]</scope>
    <source>
        <strain evidence="3">PG1-Ca6</strain>
    </source>
</reference>
<dbReference type="PANTHER" id="PTHR33202:SF7">
    <property type="entry name" value="FERRIC UPTAKE REGULATION PROTEIN"/>
    <property type="match status" value="1"/>
</dbReference>
<feature type="binding site" evidence="1">
    <location>
        <position position="111"/>
    </location>
    <ligand>
        <name>Zn(2+)</name>
        <dbReference type="ChEBI" id="CHEBI:29105"/>
    </ligand>
</feature>
<comment type="cofactor">
    <cofactor evidence="1">
        <name>Zn(2+)</name>
        <dbReference type="ChEBI" id="CHEBI:29105"/>
    </cofactor>
    <text evidence="1">Binds 1 zinc ion per subunit.</text>
</comment>
<sequence>MPVNPLAATSSPLPLPDRIRAAGRKVTPGRMRVLELLGTVHQPLSHAQIETLLEAEAALRMDRVTLYRILDSLTTVGLLLKVVDARGVFRFSGADAARAHESHVHFRCQTCSGVFCLDAQPPLAPELPSGFRLSAVEFGLRGTCPQCVQAAGGV</sequence>
<dbReference type="InterPro" id="IPR036388">
    <property type="entry name" value="WH-like_DNA-bd_sf"/>
</dbReference>
<feature type="binding site" evidence="1">
    <location>
        <position position="144"/>
    </location>
    <ligand>
        <name>Zn(2+)</name>
        <dbReference type="ChEBI" id="CHEBI:29105"/>
    </ligand>
</feature>
<evidence type="ECO:0000313" key="3">
    <source>
        <dbReference type="Proteomes" id="UP000061603"/>
    </source>
</evidence>
<organism evidence="2 3">
    <name type="scientific">Rugosibacter aromaticivorans</name>
    <dbReference type="NCBI Taxonomy" id="1565605"/>
    <lineage>
        <taxon>Bacteria</taxon>
        <taxon>Pseudomonadati</taxon>
        <taxon>Pseudomonadota</taxon>
        <taxon>Betaproteobacteria</taxon>
        <taxon>Nitrosomonadales</taxon>
        <taxon>Sterolibacteriaceae</taxon>
        <taxon>Rugosibacter</taxon>
    </lineage>
</organism>
<dbReference type="GO" id="GO:0003700">
    <property type="term" value="F:DNA-binding transcription factor activity"/>
    <property type="evidence" value="ECO:0007669"/>
    <property type="project" value="InterPro"/>
</dbReference>
<keyword evidence="1" id="KW-0862">Zinc</keyword>
<keyword evidence="3" id="KW-1185">Reference proteome</keyword>
<name>A0A0C5JP58_9PROT</name>
<evidence type="ECO:0000313" key="2">
    <source>
        <dbReference type="EMBL" id="AJP49081.1"/>
    </source>
</evidence>
<evidence type="ECO:0000256" key="1">
    <source>
        <dbReference type="PIRSR" id="PIRSR602481-1"/>
    </source>
</evidence>
<dbReference type="GO" id="GO:0045892">
    <property type="term" value="P:negative regulation of DNA-templated transcription"/>
    <property type="evidence" value="ECO:0007669"/>
    <property type="project" value="TreeGrafter"/>
</dbReference>
<keyword evidence="1" id="KW-0479">Metal-binding</keyword>
<dbReference type="Proteomes" id="UP000061603">
    <property type="component" value="Chromosome"/>
</dbReference>
<dbReference type="GO" id="GO:0000976">
    <property type="term" value="F:transcription cis-regulatory region binding"/>
    <property type="evidence" value="ECO:0007669"/>
    <property type="project" value="TreeGrafter"/>
</dbReference>
<dbReference type="STRING" id="1565605.PG1C_12850"/>
<dbReference type="GO" id="GO:0008270">
    <property type="term" value="F:zinc ion binding"/>
    <property type="evidence" value="ECO:0007669"/>
    <property type="project" value="TreeGrafter"/>
</dbReference>
<dbReference type="EMBL" id="CP010554">
    <property type="protein sequence ID" value="AJP49081.1"/>
    <property type="molecule type" value="Genomic_DNA"/>
</dbReference>
<gene>
    <name evidence="2" type="ORF">PG1C_12850</name>
</gene>
<dbReference type="PANTHER" id="PTHR33202">
    <property type="entry name" value="ZINC UPTAKE REGULATION PROTEIN"/>
    <property type="match status" value="1"/>
</dbReference>
<feature type="binding site" evidence="1">
    <location>
        <position position="108"/>
    </location>
    <ligand>
        <name>Zn(2+)</name>
        <dbReference type="ChEBI" id="CHEBI:29105"/>
    </ligand>
</feature>
<protein>
    <submittedName>
        <fullName evidence="2">Uncharacterized protein</fullName>
    </submittedName>
</protein>
<dbReference type="SUPFAM" id="SSF46785">
    <property type="entry name" value="Winged helix' DNA-binding domain"/>
    <property type="match status" value="1"/>
</dbReference>
<dbReference type="HOGENOM" id="CLU_096072_6_0_4"/>
<dbReference type="AlphaFoldDB" id="A0A0C5JP58"/>
<feature type="binding site" evidence="1">
    <location>
        <position position="147"/>
    </location>
    <ligand>
        <name>Zn(2+)</name>
        <dbReference type="ChEBI" id="CHEBI:29105"/>
    </ligand>
</feature>
<dbReference type="Gene3D" id="1.10.10.10">
    <property type="entry name" value="Winged helix-like DNA-binding domain superfamily/Winged helix DNA-binding domain"/>
    <property type="match status" value="1"/>
</dbReference>
<dbReference type="InterPro" id="IPR036390">
    <property type="entry name" value="WH_DNA-bd_sf"/>
</dbReference>
<dbReference type="Pfam" id="PF01475">
    <property type="entry name" value="FUR"/>
    <property type="match status" value="1"/>
</dbReference>